<dbReference type="RefSeq" id="WP_172126405.1">
    <property type="nucleotide sequence ID" value="NZ_CP042652.1"/>
</dbReference>
<dbReference type="InterPro" id="IPR010775">
    <property type="entry name" value="DUF1365"/>
</dbReference>
<dbReference type="PANTHER" id="PTHR33973:SF4">
    <property type="entry name" value="OS07G0153300 PROTEIN"/>
    <property type="match status" value="1"/>
</dbReference>
<accession>A0A6M8EL33</accession>
<dbReference type="PANTHER" id="PTHR33973">
    <property type="entry name" value="OS07G0153300 PROTEIN"/>
    <property type="match status" value="1"/>
</dbReference>
<name>A0A6M8EL33_9BACT</name>
<evidence type="ECO:0000313" key="1">
    <source>
        <dbReference type="EMBL" id="QKE28849.1"/>
    </source>
</evidence>
<sequence>MKNLTKHKFYEGTIYHKRFHPKVHEFKYNFYLLDIDLNYFENLKNSLFSINKLNFLSFKTKDHFGKSDDFLQNVDELLEKFSIKKTKNMRFFTLPRVLNFVFNPISALVVFDDNNQATHLLAEVHNYNNGRVVYPILLEKKGNSYVGKVKKDMYVSPFFKTDGVYEFQLKYDENKLFLKIDLFEDNEYKLTAIFNSKAKDFNKKSSLNIFLKYMFSTFLVVTRTYIQAIRLFIKGLKIHSPREQDKERRY</sequence>
<keyword evidence="2" id="KW-1185">Reference proteome</keyword>
<proteinExistence type="predicted"/>
<dbReference type="EMBL" id="CP042652">
    <property type="protein sequence ID" value="QKE28849.1"/>
    <property type="molecule type" value="Genomic_DNA"/>
</dbReference>
<dbReference type="Pfam" id="PF07103">
    <property type="entry name" value="DUF1365"/>
    <property type="match status" value="1"/>
</dbReference>
<dbReference type="KEGG" id="paco:AACT_1694"/>
<reference evidence="1 2" key="1">
    <citation type="submission" date="2019-08" db="EMBL/GenBank/DDBJ databases">
        <title>Complete genome sequence of Arcobacter acticola.</title>
        <authorList>
            <person name="Miller W."/>
        </authorList>
    </citation>
    <scope>NUCLEOTIDE SEQUENCE [LARGE SCALE GENOMIC DNA]</scope>
    <source>
        <strain evidence="1 2">KCTC 52212</strain>
    </source>
</reference>
<gene>
    <name evidence="1" type="ORF">AACT_1694</name>
</gene>
<dbReference type="AlphaFoldDB" id="A0A6M8EL33"/>
<dbReference type="Proteomes" id="UP000503483">
    <property type="component" value="Chromosome"/>
</dbReference>
<organism evidence="1 2">
    <name type="scientific">Arcobacter acticola</name>
    <dbReference type="NCBI Taxonomy" id="1849015"/>
    <lineage>
        <taxon>Bacteria</taxon>
        <taxon>Pseudomonadati</taxon>
        <taxon>Campylobacterota</taxon>
        <taxon>Epsilonproteobacteria</taxon>
        <taxon>Campylobacterales</taxon>
        <taxon>Arcobacteraceae</taxon>
        <taxon>Arcobacter</taxon>
    </lineage>
</organism>
<evidence type="ECO:0000313" key="2">
    <source>
        <dbReference type="Proteomes" id="UP000503483"/>
    </source>
</evidence>
<protein>
    <submittedName>
        <fullName evidence="1">DUF1365 domain-containing protein</fullName>
    </submittedName>
</protein>